<accession>A0ABW1LHH6</accession>
<dbReference type="EMBL" id="JBHSRJ010000004">
    <property type="protein sequence ID" value="MFC6043138.1"/>
    <property type="molecule type" value="Genomic_DNA"/>
</dbReference>
<dbReference type="Gene3D" id="3.60.10.10">
    <property type="entry name" value="Endonuclease/exonuclease/phosphatase"/>
    <property type="match status" value="1"/>
</dbReference>
<dbReference type="GO" id="GO:0004519">
    <property type="term" value="F:endonuclease activity"/>
    <property type="evidence" value="ECO:0007669"/>
    <property type="project" value="UniProtKB-KW"/>
</dbReference>
<gene>
    <name evidence="3" type="ORF">ACFPYL_08635</name>
</gene>
<dbReference type="SUPFAM" id="SSF56219">
    <property type="entry name" value="DNase I-like"/>
    <property type="match status" value="1"/>
</dbReference>
<keyword evidence="3" id="KW-0255">Endonuclease</keyword>
<keyword evidence="3" id="KW-0378">Hydrolase</keyword>
<keyword evidence="1" id="KW-0812">Transmembrane</keyword>
<dbReference type="InterPro" id="IPR036691">
    <property type="entry name" value="Endo/exonu/phosph_ase_sf"/>
</dbReference>
<feature type="domain" description="Endonuclease/exonuclease/phosphatase" evidence="2">
    <location>
        <begin position="109"/>
        <end position="310"/>
    </location>
</feature>
<feature type="transmembrane region" description="Helical" evidence="1">
    <location>
        <begin position="37"/>
        <end position="62"/>
    </location>
</feature>
<dbReference type="Pfam" id="PF03372">
    <property type="entry name" value="Exo_endo_phos"/>
    <property type="match status" value="1"/>
</dbReference>
<keyword evidence="1" id="KW-1133">Transmembrane helix</keyword>
<evidence type="ECO:0000313" key="3">
    <source>
        <dbReference type="EMBL" id="MFC6043138.1"/>
    </source>
</evidence>
<name>A0ABW1LHH6_9ACTN</name>
<comment type="caution">
    <text evidence="3">The sequence shown here is derived from an EMBL/GenBank/DDBJ whole genome shotgun (WGS) entry which is preliminary data.</text>
</comment>
<dbReference type="InterPro" id="IPR005135">
    <property type="entry name" value="Endo/exonuclease/phosphatase"/>
</dbReference>
<dbReference type="RefSeq" id="WP_379152948.1">
    <property type="nucleotide sequence ID" value="NZ_JBHSRJ010000004.1"/>
</dbReference>
<evidence type="ECO:0000313" key="4">
    <source>
        <dbReference type="Proteomes" id="UP001596135"/>
    </source>
</evidence>
<sequence length="320" mass="33869">MRVRVVVFWVVVGLFLLPALALTVARLTEPGSRTGIGLVAFTPWAIPLYGVGLLLVLVRLALRRRWRSAALPVALVALAGLVLHGWWYAPQVTGANPPAADGATPVVVMTANLRLGEADGIEVVGAATEAHVDLLVVEEVTPAVLADMDRAGLKELLPYRVGLPGTMATGTMAFATTPLTDGTRLSTPLGSWSFTMGDLRVLAVHPTYPVDASGWAHDQQVVRDAVADDEPDVVVGDFNATVDHQPLRDLADLGYRDVGELANDGWHPTWPASGAFDLLGLPLAQIDHVLLGDRLAALGMHTVGIPGSDHRGVVATVARK</sequence>
<organism evidence="3 4">
    <name type="scientific">Nocardioides hankookensis</name>
    <dbReference type="NCBI Taxonomy" id="443157"/>
    <lineage>
        <taxon>Bacteria</taxon>
        <taxon>Bacillati</taxon>
        <taxon>Actinomycetota</taxon>
        <taxon>Actinomycetes</taxon>
        <taxon>Propionibacteriales</taxon>
        <taxon>Nocardioidaceae</taxon>
        <taxon>Nocardioides</taxon>
    </lineage>
</organism>
<protein>
    <submittedName>
        <fullName evidence="3">Endonuclease/exonuclease/phosphatase family protein</fullName>
    </submittedName>
</protein>
<feature type="transmembrane region" description="Helical" evidence="1">
    <location>
        <begin position="69"/>
        <end position="89"/>
    </location>
</feature>
<keyword evidence="4" id="KW-1185">Reference proteome</keyword>
<evidence type="ECO:0000259" key="2">
    <source>
        <dbReference type="Pfam" id="PF03372"/>
    </source>
</evidence>
<evidence type="ECO:0000256" key="1">
    <source>
        <dbReference type="SAM" id="Phobius"/>
    </source>
</evidence>
<reference evidence="4" key="1">
    <citation type="journal article" date="2019" name="Int. J. Syst. Evol. Microbiol.">
        <title>The Global Catalogue of Microorganisms (GCM) 10K type strain sequencing project: providing services to taxonomists for standard genome sequencing and annotation.</title>
        <authorList>
            <consortium name="The Broad Institute Genomics Platform"/>
            <consortium name="The Broad Institute Genome Sequencing Center for Infectious Disease"/>
            <person name="Wu L."/>
            <person name="Ma J."/>
        </authorList>
    </citation>
    <scope>NUCLEOTIDE SEQUENCE [LARGE SCALE GENOMIC DNA]</scope>
    <source>
        <strain evidence="4">CCUG 54522</strain>
    </source>
</reference>
<keyword evidence="1" id="KW-0472">Membrane</keyword>
<dbReference type="Proteomes" id="UP001596135">
    <property type="component" value="Unassembled WGS sequence"/>
</dbReference>
<proteinExistence type="predicted"/>
<keyword evidence="3" id="KW-0540">Nuclease</keyword>